<dbReference type="RefSeq" id="WP_084288974.1">
    <property type="nucleotide sequence ID" value="NZ_FWYB01000003.1"/>
</dbReference>
<dbReference type="Proteomes" id="UP000192678">
    <property type="component" value="Unassembled WGS sequence"/>
</dbReference>
<dbReference type="GO" id="GO:0005737">
    <property type="term" value="C:cytoplasm"/>
    <property type="evidence" value="ECO:0007669"/>
    <property type="project" value="UniProtKB-SubCell"/>
</dbReference>
<evidence type="ECO:0000313" key="3">
    <source>
        <dbReference type="EMBL" id="SMC80823.1"/>
    </source>
</evidence>
<protein>
    <recommendedName>
        <fullName evidence="2">PF03932 family protein CutC</fullName>
    </recommendedName>
</protein>
<dbReference type="EMBL" id="FWYB01000003">
    <property type="protein sequence ID" value="SMC80823.1"/>
    <property type="molecule type" value="Genomic_DNA"/>
</dbReference>
<dbReference type="FunFam" id="3.20.20.380:FF:000001">
    <property type="entry name" value="Copper homeostasis protein CutC"/>
    <property type="match status" value="1"/>
</dbReference>
<dbReference type="PANTHER" id="PTHR12598:SF0">
    <property type="entry name" value="COPPER HOMEOSTASIS PROTEIN CUTC HOMOLOG"/>
    <property type="match status" value="1"/>
</dbReference>
<keyword evidence="4" id="KW-1185">Reference proteome</keyword>
<dbReference type="STRING" id="475255.SAMN04488101_103196"/>
<dbReference type="AlphaFoldDB" id="A0A1W2C6N5"/>
<evidence type="ECO:0000313" key="4">
    <source>
        <dbReference type="Proteomes" id="UP000192678"/>
    </source>
</evidence>
<gene>
    <name evidence="2" type="primary">cutC</name>
    <name evidence="3" type="ORF">SAMN04488101_103196</name>
</gene>
<dbReference type="InterPro" id="IPR005627">
    <property type="entry name" value="CutC-like"/>
</dbReference>
<comment type="similarity">
    <text evidence="1 2">Belongs to the CutC family.</text>
</comment>
<keyword evidence="2" id="KW-0963">Cytoplasm</keyword>
<dbReference type="GO" id="GO:0005507">
    <property type="term" value="F:copper ion binding"/>
    <property type="evidence" value="ECO:0007669"/>
    <property type="project" value="TreeGrafter"/>
</dbReference>
<proteinExistence type="inferred from homology"/>
<comment type="caution">
    <text evidence="2">Once thought to be involved in copper homeostasis, experiments in E.coli have shown this is not the case.</text>
</comment>
<dbReference type="Pfam" id="PF03932">
    <property type="entry name" value="CutC"/>
    <property type="match status" value="1"/>
</dbReference>
<name>A0A1W2C6N5_9SPHI</name>
<dbReference type="Gene3D" id="3.20.20.380">
    <property type="entry name" value="Copper homeostasis (CutC) domain"/>
    <property type="match status" value="1"/>
</dbReference>
<dbReference type="InterPro" id="IPR036822">
    <property type="entry name" value="CutC-like_dom_sf"/>
</dbReference>
<comment type="subcellular location">
    <subcellularLocation>
        <location evidence="2">Cytoplasm</location>
    </subcellularLocation>
</comment>
<dbReference type="OrthoDB" id="9815677at2"/>
<evidence type="ECO:0000256" key="1">
    <source>
        <dbReference type="ARBA" id="ARBA00007768"/>
    </source>
</evidence>
<dbReference type="PANTHER" id="PTHR12598">
    <property type="entry name" value="COPPER HOMEOSTASIS PROTEIN CUTC"/>
    <property type="match status" value="1"/>
</dbReference>
<sequence length="251" mass="27483">MINMEVCANSLRSAQAAQDGGAIRVELCDNLLEGGTTPSYAQIVLAKRMLNIQVYPIIRPRGGDFLYSELEFELMKEDIKLCRELKCDGVVIGILKSDGSVDKERCRELIELVGDMKVTFHRAFDMSNDLFQALEDIIELGCTRILTSGGESSALKGAAVLKSLIEQANGRISIMPGAGVNVHNIEELIQLTGAKEFHASAKNAVSSEMQFRNPKLNMGAEADEFSYDLTSSDTVKRLIELANPGNLNPKK</sequence>
<dbReference type="HAMAP" id="MF_00795">
    <property type="entry name" value="CutC"/>
    <property type="match status" value="1"/>
</dbReference>
<evidence type="ECO:0000256" key="2">
    <source>
        <dbReference type="HAMAP-Rule" id="MF_00795"/>
    </source>
</evidence>
<accession>A0A1W2C6N5</accession>
<organism evidence="3 4">
    <name type="scientific">Pedobacter nyackensis</name>
    <dbReference type="NCBI Taxonomy" id="475255"/>
    <lineage>
        <taxon>Bacteria</taxon>
        <taxon>Pseudomonadati</taxon>
        <taxon>Bacteroidota</taxon>
        <taxon>Sphingobacteriia</taxon>
        <taxon>Sphingobacteriales</taxon>
        <taxon>Sphingobacteriaceae</taxon>
        <taxon>Pedobacter</taxon>
    </lineage>
</organism>
<reference evidence="3 4" key="1">
    <citation type="submission" date="2017-04" db="EMBL/GenBank/DDBJ databases">
        <authorList>
            <person name="Afonso C.L."/>
            <person name="Miller P.J."/>
            <person name="Scott M.A."/>
            <person name="Spackman E."/>
            <person name="Goraichik I."/>
            <person name="Dimitrov K.M."/>
            <person name="Suarez D.L."/>
            <person name="Swayne D.E."/>
        </authorList>
    </citation>
    <scope>NUCLEOTIDE SEQUENCE [LARGE SCALE GENOMIC DNA]</scope>
    <source>
        <strain evidence="3 4">DSM 19625</strain>
    </source>
</reference>
<dbReference type="SUPFAM" id="SSF110395">
    <property type="entry name" value="CutC-like"/>
    <property type="match status" value="1"/>
</dbReference>